<keyword evidence="4 7" id="KW-0812">Transmembrane</keyword>
<evidence type="ECO:0000313" key="11">
    <source>
        <dbReference type="EMBL" id="SFG53981.1"/>
    </source>
</evidence>
<dbReference type="InterPro" id="IPR052702">
    <property type="entry name" value="MscS-like_channel"/>
</dbReference>
<dbReference type="InterPro" id="IPR011066">
    <property type="entry name" value="MscS_channel_C_sf"/>
</dbReference>
<dbReference type="InterPro" id="IPR010920">
    <property type="entry name" value="LSM_dom_sf"/>
</dbReference>
<name>A0A1I2SVN0_9FIRM</name>
<feature type="domain" description="Mechanosensitive ion channel MscS" evidence="8">
    <location>
        <begin position="183"/>
        <end position="249"/>
    </location>
</feature>
<dbReference type="PANTHER" id="PTHR30347">
    <property type="entry name" value="POTASSIUM CHANNEL RELATED"/>
    <property type="match status" value="1"/>
</dbReference>
<dbReference type="InterPro" id="IPR049142">
    <property type="entry name" value="MS_channel_1st"/>
</dbReference>
<dbReference type="PANTHER" id="PTHR30347:SF1">
    <property type="entry name" value="MECHANOSENSITIVE CHANNEL MSCK"/>
    <property type="match status" value="1"/>
</dbReference>
<dbReference type="STRING" id="341036.SAMN05660649_01909"/>
<dbReference type="Pfam" id="PF21082">
    <property type="entry name" value="MS_channel_3rd"/>
    <property type="match status" value="1"/>
</dbReference>
<dbReference type="InterPro" id="IPR006685">
    <property type="entry name" value="MscS_channel_2nd"/>
</dbReference>
<dbReference type="RefSeq" id="WP_092471041.1">
    <property type="nucleotide sequence ID" value="NZ_FOOX01000006.1"/>
</dbReference>
<accession>A0A1I2SVN0</accession>
<keyword evidence="12" id="KW-1185">Reference proteome</keyword>
<feature type="transmembrane region" description="Helical" evidence="7">
    <location>
        <begin position="142"/>
        <end position="159"/>
    </location>
</feature>
<dbReference type="Gene3D" id="3.30.70.100">
    <property type="match status" value="1"/>
</dbReference>
<feature type="domain" description="Mechanosensitive ion channel MscS C-terminal" evidence="9">
    <location>
        <begin position="261"/>
        <end position="340"/>
    </location>
</feature>
<feature type="transmembrane region" description="Helical" evidence="7">
    <location>
        <begin position="97"/>
        <end position="122"/>
    </location>
</feature>
<dbReference type="Pfam" id="PF00924">
    <property type="entry name" value="MS_channel_2nd"/>
    <property type="match status" value="1"/>
</dbReference>
<evidence type="ECO:0000256" key="6">
    <source>
        <dbReference type="ARBA" id="ARBA00023136"/>
    </source>
</evidence>
<dbReference type="Pfam" id="PF21088">
    <property type="entry name" value="MS_channel_1st"/>
    <property type="match status" value="1"/>
</dbReference>
<dbReference type="Gene3D" id="2.30.30.60">
    <property type="match status" value="1"/>
</dbReference>
<organism evidence="11 12">
    <name type="scientific">Desulfotruncus arcticus DSM 17038</name>
    <dbReference type="NCBI Taxonomy" id="1121424"/>
    <lineage>
        <taxon>Bacteria</taxon>
        <taxon>Bacillati</taxon>
        <taxon>Bacillota</taxon>
        <taxon>Clostridia</taxon>
        <taxon>Eubacteriales</taxon>
        <taxon>Desulfallaceae</taxon>
        <taxon>Desulfotruncus</taxon>
    </lineage>
</organism>
<feature type="transmembrane region" description="Helical" evidence="7">
    <location>
        <begin position="20"/>
        <end position="36"/>
    </location>
</feature>
<evidence type="ECO:0000259" key="9">
    <source>
        <dbReference type="Pfam" id="PF21082"/>
    </source>
</evidence>
<evidence type="ECO:0000256" key="2">
    <source>
        <dbReference type="ARBA" id="ARBA00008017"/>
    </source>
</evidence>
<evidence type="ECO:0000256" key="3">
    <source>
        <dbReference type="ARBA" id="ARBA00022475"/>
    </source>
</evidence>
<evidence type="ECO:0000256" key="1">
    <source>
        <dbReference type="ARBA" id="ARBA00004651"/>
    </source>
</evidence>
<dbReference type="InterPro" id="IPR011014">
    <property type="entry name" value="MscS_channel_TM-2"/>
</dbReference>
<evidence type="ECO:0000256" key="4">
    <source>
        <dbReference type="ARBA" id="ARBA00022692"/>
    </source>
</evidence>
<sequence>MDVIREWYQLWQTYPYHNEINFMVFIPLFFVLRSWLVKKLNLYFNSKQENNDLSPFIQSLINWGTFYAIIVYAIIYFRDTLWLGETWFKIGDTPVTTLTFIVPAIIISLSIKFSNFISRFLLHRVYSRYEMDQGMQYTFSRLMHYGIIVVSILVALPVIGFDLSILTVFAGVAGIGIGFGMQNIISNFISGLIVLFERPIKVGDRIQLGDLHCDVEHINIRSTIVRTRNNEHIIIPNSQFIENQIMNWSYGDPKVRQEILIGVAYGSDVQLLERLLLQAAQEHEEVLDDPPPRVDFLNFGESSLDFRLLYWIPHPVLRTMIKSALNFRINDLLQEHGVEIPFPQRDLHLRSVDTLLLSNLQVEMEQKKELQAEN</sequence>
<feature type="transmembrane region" description="Helical" evidence="7">
    <location>
        <begin position="165"/>
        <end position="196"/>
    </location>
</feature>
<evidence type="ECO:0000259" key="10">
    <source>
        <dbReference type="Pfam" id="PF21088"/>
    </source>
</evidence>
<gene>
    <name evidence="11" type="ORF">SAMN05660649_01909</name>
</gene>
<dbReference type="EMBL" id="FOOX01000006">
    <property type="protein sequence ID" value="SFG53981.1"/>
    <property type="molecule type" value="Genomic_DNA"/>
</dbReference>
<dbReference type="GO" id="GO:0055085">
    <property type="term" value="P:transmembrane transport"/>
    <property type="evidence" value="ECO:0007669"/>
    <property type="project" value="InterPro"/>
</dbReference>
<dbReference type="InterPro" id="IPR023408">
    <property type="entry name" value="MscS_beta-dom_sf"/>
</dbReference>
<keyword evidence="6 7" id="KW-0472">Membrane</keyword>
<feature type="domain" description="Mechanosensitive ion channel transmembrane helices 2/3" evidence="10">
    <location>
        <begin position="145"/>
        <end position="182"/>
    </location>
</feature>
<dbReference type="SUPFAM" id="SSF50182">
    <property type="entry name" value="Sm-like ribonucleoproteins"/>
    <property type="match status" value="1"/>
</dbReference>
<dbReference type="InterPro" id="IPR049278">
    <property type="entry name" value="MS_channel_C"/>
</dbReference>
<reference evidence="12" key="1">
    <citation type="submission" date="2016-10" db="EMBL/GenBank/DDBJ databases">
        <authorList>
            <person name="Varghese N."/>
            <person name="Submissions S."/>
        </authorList>
    </citation>
    <scope>NUCLEOTIDE SEQUENCE [LARGE SCALE GENOMIC DNA]</scope>
    <source>
        <strain evidence="12">DSM 17038</strain>
    </source>
</reference>
<keyword evidence="5 7" id="KW-1133">Transmembrane helix</keyword>
<keyword evidence="3" id="KW-1003">Cell membrane</keyword>
<comment type="subcellular location">
    <subcellularLocation>
        <location evidence="1">Cell membrane</location>
        <topology evidence="1">Multi-pass membrane protein</topology>
    </subcellularLocation>
</comment>
<dbReference type="SUPFAM" id="SSF82689">
    <property type="entry name" value="Mechanosensitive channel protein MscS (YggB), C-terminal domain"/>
    <property type="match status" value="1"/>
</dbReference>
<dbReference type="AlphaFoldDB" id="A0A1I2SVN0"/>
<dbReference type="Proteomes" id="UP000199337">
    <property type="component" value="Unassembled WGS sequence"/>
</dbReference>
<evidence type="ECO:0000259" key="8">
    <source>
        <dbReference type="Pfam" id="PF00924"/>
    </source>
</evidence>
<dbReference type="GO" id="GO:0005886">
    <property type="term" value="C:plasma membrane"/>
    <property type="evidence" value="ECO:0007669"/>
    <property type="project" value="UniProtKB-SubCell"/>
</dbReference>
<proteinExistence type="inferred from homology"/>
<evidence type="ECO:0000313" key="12">
    <source>
        <dbReference type="Proteomes" id="UP000199337"/>
    </source>
</evidence>
<comment type="similarity">
    <text evidence="2">Belongs to the MscS (TC 1.A.23) family.</text>
</comment>
<dbReference type="SUPFAM" id="SSF82861">
    <property type="entry name" value="Mechanosensitive channel protein MscS (YggB), transmembrane region"/>
    <property type="match status" value="1"/>
</dbReference>
<evidence type="ECO:0000256" key="7">
    <source>
        <dbReference type="SAM" id="Phobius"/>
    </source>
</evidence>
<dbReference type="Gene3D" id="1.10.287.1260">
    <property type="match status" value="1"/>
</dbReference>
<protein>
    <submittedName>
        <fullName evidence="11">Mechanosensitive ion channel</fullName>
    </submittedName>
</protein>
<dbReference type="OrthoDB" id="9809206at2"/>
<evidence type="ECO:0000256" key="5">
    <source>
        <dbReference type="ARBA" id="ARBA00022989"/>
    </source>
</evidence>
<feature type="transmembrane region" description="Helical" evidence="7">
    <location>
        <begin position="56"/>
        <end position="77"/>
    </location>
</feature>